<evidence type="ECO:0000313" key="1">
    <source>
        <dbReference type="EMBL" id="MFB9463308.1"/>
    </source>
</evidence>
<proteinExistence type="predicted"/>
<gene>
    <name evidence="1" type="ORF">ACFF45_11435</name>
</gene>
<dbReference type="EMBL" id="JBHMCY010000017">
    <property type="protein sequence ID" value="MFB9463308.1"/>
    <property type="molecule type" value="Genomic_DNA"/>
</dbReference>
<sequence length="59" mass="6460">MPDVNRRRFLQIAGATTAFTALASSIERAAALPANHRKGTIEDVEHIVVLMQENRSLDG</sequence>
<evidence type="ECO:0000313" key="2">
    <source>
        <dbReference type="Proteomes" id="UP001589709"/>
    </source>
</evidence>
<name>A0ABV5MZ57_9ACTN</name>
<dbReference type="PROSITE" id="PS51318">
    <property type="entry name" value="TAT"/>
    <property type="match status" value="1"/>
</dbReference>
<organism evidence="1 2">
    <name type="scientific">Streptomyces cinereospinus</name>
    <dbReference type="NCBI Taxonomy" id="285561"/>
    <lineage>
        <taxon>Bacteria</taxon>
        <taxon>Bacillati</taxon>
        <taxon>Actinomycetota</taxon>
        <taxon>Actinomycetes</taxon>
        <taxon>Kitasatosporales</taxon>
        <taxon>Streptomycetaceae</taxon>
        <taxon>Streptomyces</taxon>
    </lineage>
</organism>
<comment type="caution">
    <text evidence="1">The sequence shown here is derived from an EMBL/GenBank/DDBJ whole genome shotgun (WGS) entry which is preliminary data.</text>
</comment>
<keyword evidence="2" id="KW-1185">Reference proteome</keyword>
<accession>A0ABV5MZ57</accession>
<protein>
    <recommendedName>
        <fullName evidence="3">Phospholipase C</fullName>
    </recommendedName>
</protein>
<reference evidence="1 2" key="1">
    <citation type="submission" date="2024-09" db="EMBL/GenBank/DDBJ databases">
        <authorList>
            <person name="Sun Q."/>
            <person name="Mori K."/>
        </authorList>
    </citation>
    <scope>NUCLEOTIDE SEQUENCE [LARGE SCALE GENOMIC DNA]</scope>
    <source>
        <strain evidence="1 2">JCM 6917</strain>
    </source>
</reference>
<evidence type="ECO:0008006" key="3">
    <source>
        <dbReference type="Google" id="ProtNLM"/>
    </source>
</evidence>
<dbReference type="RefSeq" id="WP_381345537.1">
    <property type="nucleotide sequence ID" value="NZ_JBHMCY010000017.1"/>
</dbReference>
<dbReference type="InterPro" id="IPR006311">
    <property type="entry name" value="TAT_signal"/>
</dbReference>
<dbReference type="Proteomes" id="UP001589709">
    <property type="component" value="Unassembled WGS sequence"/>
</dbReference>